<gene>
    <name evidence="2" type="ORF">EYZ11_010378</name>
</gene>
<proteinExistence type="predicted"/>
<name>A0A4S3JAV8_9EURO</name>
<evidence type="ECO:0008006" key="4">
    <source>
        <dbReference type="Google" id="ProtNLM"/>
    </source>
</evidence>
<dbReference type="InterPro" id="IPR011990">
    <property type="entry name" value="TPR-like_helical_dom_sf"/>
</dbReference>
<dbReference type="VEuPathDB" id="FungiDB:EYZ11_010378"/>
<dbReference type="AlphaFoldDB" id="A0A4S3JAV8"/>
<keyword evidence="3" id="KW-1185">Reference proteome</keyword>
<comment type="caution">
    <text evidence="2">The sequence shown here is derived from an EMBL/GenBank/DDBJ whole genome shotgun (WGS) entry which is preliminary data.</text>
</comment>
<dbReference type="Proteomes" id="UP000308092">
    <property type="component" value="Unassembled WGS sequence"/>
</dbReference>
<reference evidence="2 3" key="1">
    <citation type="submission" date="2019-03" db="EMBL/GenBank/DDBJ databases">
        <title>The genome sequence of a newly discovered highly antifungal drug resistant Aspergillus species, Aspergillus tanneri NIH 1004.</title>
        <authorList>
            <person name="Mounaud S."/>
            <person name="Singh I."/>
            <person name="Joardar V."/>
            <person name="Pakala S."/>
            <person name="Pakala S."/>
            <person name="Venepally P."/>
            <person name="Hoover J."/>
            <person name="Nierman W."/>
            <person name="Chung J."/>
            <person name="Losada L."/>
        </authorList>
    </citation>
    <scope>NUCLEOTIDE SEQUENCE [LARGE SCALE GENOMIC DNA]</scope>
    <source>
        <strain evidence="2 3">NIH1004</strain>
    </source>
</reference>
<dbReference type="Gene3D" id="1.25.40.10">
    <property type="entry name" value="Tetratricopeptide repeat domain"/>
    <property type="match status" value="1"/>
</dbReference>
<accession>A0A4S3JAV8</accession>
<evidence type="ECO:0000313" key="2">
    <source>
        <dbReference type="EMBL" id="THC90151.1"/>
    </source>
</evidence>
<dbReference type="Pfam" id="PF13374">
    <property type="entry name" value="TPR_10"/>
    <property type="match status" value="1"/>
</dbReference>
<protein>
    <recommendedName>
        <fullName evidence="4">Kinesin light chain</fullName>
    </recommendedName>
</protein>
<evidence type="ECO:0000313" key="3">
    <source>
        <dbReference type="Proteomes" id="UP000308092"/>
    </source>
</evidence>
<feature type="signal peptide" evidence="1">
    <location>
        <begin position="1"/>
        <end position="23"/>
    </location>
</feature>
<dbReference type="EMBL" id="SOSA01000553">
    <property type="protein sequence ID" value="THC90151.1"/>
    <property type="molecule type" value="Genomic_DNA"/>
</dbReference>
<organism evidence="2 3">
    <name type="scientific">Aspergillus tanneri</name>
    <dbReference type="NCBI Taxonomy" id="1220188"/>
    <lineage>
        <taxon>Eukaryota</taxon>
        <taxon>Fungi</taxon>
        <taxon>Dikarya</taxon>
        <taxon>Ascomycota</taxon>
        <taxon>Pezizomycotina</taxon>
        <taxon>Eurotiomycetes</taxon>
        <taxon>Eurotiomycetidae</taxon>
        <taxon>Eurotiales</taxon>
        <taxon>Aspergillaceae</taxon>
        <taxon>Aspergillus</taxon>
        <taxon>Aspergillus subgen. Circumdati</taxon>
    </lineage>
</organism>
<keyword evidence="1" id="KW-0732">Signal</keyword>
<sequence length="191" mass="22152">MAARNLQLHKLAHILLIARITVSTYLELFQESESNQECLLKYDGAKDLRRDGSIQRPVISTWQISFDQIRRAFPAATDLLALMSMFDRQGIPEDLVNRGKNRLTFEDTIAPLMLLPHLKELMQFLVESDKDDLLNDTRIARRCGWYIYLMGKYEEAEVMYRRALTGYEKVLGADHPDTLMKTESPSSEIRR</sequence>
<evidence type="ECO:0000256" key="1">
    <source>
        <dbReference type="SAM" id="SignalP"/>
    </source>
</evidence>
<feature type="chain" id="PRO_5020745559" description="Kinesin light chain" evidence="1">
    <location>
        <begin position="24"/>
        <end position="191"/>
    </location>
</feature>
<dbReference type="STRING" id="1220188.A0A4S3JAV8"/>